<evidence type="ECO:0000313" key="1">
    <source>
        <dbReference type="EMBL" id="TNN48968.1"/>
    </source>
</evidence>
<reference evidence="1 2" key="1">
    <citation type="submission" date="2019-03" db="EMBL/GenBank/DDBJ databases">
        <title>First draft genome of Liparis tanakae, snailfish: a comprehensive survey of snailfish specific genes.</title>
        <authorList>
            <person name="Kim W."/>
            <person name="Song I."/>
            <person name="Jeong J.-H."/>
            <person name="Kim D."/>
            <person name="Kim S."/>
            <person name="Ryu S."/>
            <person name="Song J.Y."/>
            <person name="Lee S.K."/>
        </authorList>
    </citation>
    <scope>NUCLEOTIDE SEQUENCE [LARGE SCALE GENOMIC DNA]</scope>
    <source>
        <tissue evidence="1">Muscle</tissue>
    </source>
</reference>
<gene>
    <name evidence="1" type="ORF">EYF80_040858</name>
</gene>
<keyword evidence="2" id="KW-1185">Reference proteome</keyword>
<proteinExistence type="predicted"/>
<dbReference type="Proteomes" id="UP000314294">
    <property type="component" value="Unassembled WGS sequence"/>
</dbReference>
<dbReference type="EMBL" id="SRLO01000675">
    <property type="protein sequence ID" value="TNN48968.1"/>
    <property type="molecule type" value="Genomic_DNA"/>
</dbReference>
<name>A0A4Z2G5X0_9TELE</name>
<comment type="caution">
    <text evidence="1">The sequence shown here is derived from an EMBL/GenBank/DDBJ whole genome shotgun (WGS) entry which is preliminary data.</text>
</comment>
<evidence type="ECO:0000313" key="2">
    <source>
        <dbReference type="Proteomes" id="UP000314294"/>
    </source>
</evidence>
<accession>A0A4Z2G5X0</accession>
<organism evidence="1 2">
    <name type="scientific">Liparis tanakae</name>
    <name type="common">Tanaka's snailfish</name>
    <dbReference type="NCBI Taxonomy" id="230148"/>
    <lineage>
        <taxon>Eukaryota</taxon>
        <taxon>Metazoa</taxon>
        <taxon>Chordata</taxon>
        <taxon>Craniata</taxon>
        <taxon>Vertebrata</taxon>
        <taxon>Euteleostomi</taxon>
        <taxon>Actinopterygii</taxon>
        <taxon>Neopterygii</taxon>
        <taxon>Teleostei</taxon>
        <taxon>Neoteleostei</taxon>
        <taxon>Acanthomorphata</taxon>
        <taxon>Eupercaria</taxon>
        <taxon>Perciformes</taxon>
        <taxon>Cottioidei</taxon>
        <taxon>Cottales</taxon>
        <taxon>Liparidae</taxon>
        <taxon>Liparis</taxon>
    </lineage>
</organism>
<sequence>MEMMTSRLRVTVITEIKDSRTGVEDCSVRLSLSERSFRSFPSRAAALWLKTMMCLCKMVMGQEVMSISPELLRHEERRFQQSVSRV</sequence>
<protein>
    <submittedName>
        <fullName evidence="1">Uncharacterized protein</fullName>
    </submittedName>
</protein>
<dbReference type="AlphaFoldDB" id="A0A4Z2G5X0"/>